<evidence type="ECO:0000256" key="2">
    <source>
        <dbReference type="ARBA" id="ARBA00009000"/>
    </source>
</evidence>
<sequence>MSSTLRSTLFITVMVCAASVGLGLMANPTLAGPSDMDWNRVSHFTHLDRSPLCPTGGQSFAVKLFTLSSDVTSVRIHVDDGSTQWVNATFTGTFGPNDVWEATVPSTTSNSLSYYFELTSTDIDYFSVDGMSDITPTDGGFVVDYVTLSHAPVGATPVSGGTVFKVWAPTRSTVHLRGDFNGWGTSDLMTKVGEYFVLHKSGANPNQQYKYFFNNSHWNLDARGRGIDSGNNSNSIIIDPESYNWTISDFDTPALEDMVIYQVHLGTFAGRNDPLGSPAFPGGYTDLAARVGHLVDLGVNTVLLNPVNEFPGDESAGYNPLSQWAPEWAYGSPNEFKQMVDTFHANGIAVLIDIVWNHFATSGNLMWNYDGSQTYFDTPQVDTPWGAQADFDEPEVFDYYAHNAHMWLEEYKLDGFRMDATDFMNISPQDAAGWALMQQLNDDVDRRWGNKVVIAEQLPDDSYITRPTDLGGAGFDSQYHDAWTDEVRAEIFDGLSSDPEMWKVRNVLDGSGAYLSGKQAVNYIELHDEAWPTSGGQRLPVSLDPSAPHDNDQAKGRTKLSHGLALLGPGVPAFLMGVEWLEDTGFGTGFGDRIDWGHKTTYPGIYQFFKDVIELRTSEDALAADSPYALIHTNEAANVIVFRRYNTSGDQFIIAANFGNNNYGNYRFGVPASTNWYELVNSEDPGYEGTGSTNPGAIATEAIAFDGFAQSVSVNVPPHSIVLFSNGPGVVGIPDQPSPRENLLLLRVSPNPMRTQAQIQFELPAPDRVSITIHDIQGRLVDTLTNRSYLAGSHQHQWIPKTQQPHGIYFARVQTSEESRTHKIVLVP</sequence>
<dbReference type="PANTHER" id="PTHR43651:SF11">
    <property type="entry name" value="MALTO-OLIGOSYLTREHALOSE TREHALOHYDROLASE"/>
    <property type="match status" value="1"/>
</dbReference>
<dbReference type="EC" id="2.4.1.18" evidence="3"/>
<dbReference type="Gene3D" id="2.60.40.10">
    <property type="entry name" value="Immunoglobulins"/>
    <property type="match status" value="2"/>
</dbReference>
<name>A0A7Y2E5I5_UNCEI</name>
<dbReference type="InterPro" id="IPR014756">
    <property type="entry name" value="Ig_E-set"/>
</dbReference>
<dbReference type="SUPFAM" id="SSF51011">
    <property type="entry name" value="Glycosyl hydrolase domain"/>
    <property type="match status" value="1"/>
</dbReference>
<evidence type="ECO:0000256" key="5">
    <source>
        <dbReference type="SAM" id="SignalP"/>
    </source>
</evidence>
<dbReference type="GO" id="GO:0003844">
    <property type="term" value="F:1,4-alpha-glucan branching enzyme activity"/>
    <property type="evidence" value="ECO:0007669"/>
    <property type="project" value="UniProtKB-EC"/>
</dbReference>
<evidence type="ECO:0000313" key="7">
    <source>
        <dbReference type="EMBL" id="NNF05598.1"/>
    </source>
</evidence>
<dbReference type="Proteomes" id="UP000547674">
    <property type="component" value="Unassembled WGS sequence"/>
</dbReference>
<dbReference type="InterPro" id="IPR006048">
    <property type="entry name" value="A-amylase/branching_C"/>
</dbReference>
<dbReference type="SUPFAM" id="SSF51445">
    <property type="entry name" value="(Trans)glycosidases"/>
    <property type="match status" value="1"/>
</dbReference>
<keyword evidence="5" id="KW-0732">Signal</keyword>
<feature type="chain" id="PRO_5031249016" description="1,4-alpha-glucan branching enzyme" evidence="5">
    <location>
        <begin position="32"/>
        <end position="828"/>
    </location>
</feature>
<dbReference type="InterPro" id="IPR013780">
    <property type="entry name" value="Glyco_hydro_b"/>
</dbReference>
<evidence type="ECO:0000256" key="3">
    <source>
        <dbReference type="ARBA" id="ARBA00012541"/>
    </source>
</evidence>
<dbReference type="Pfam" id="PF02806">
    <property type="entry name" value="Alpha-amylase_C"/>
    <property type="match status" value="1"/>
</dbReference>
<dbReference type="AlphaFoldDB" id="A0A7Y2E5I5"/>
<dbReference type="SMART" id="SM00642">
    <property type="entry name" value="Aamy"/>
    <property type="match status" value="1"/>
</dbReference>
<dbReference type="GO" id="GO:0043169">
    <property type="term" value="F:cation binding"/>
    <property type="evidence" value="ECO:0007669"/>
    <property type="project" value="InterPro"/>
</dbReference>
<dbReference type="Gene3D" id="2.60.40.1180">
    <property type="entry name" value="Golgi alpha-mannosidase II"/>
    <property type="match status" value="1"/>
</dbReference>
<comment type="caution">
    <text evidence="7">The sequence shown here is derived from an EMBL/GenBank/DDBJ whole genome shotgun (WGS) entry which is preliminary data.</text>
</comment>
<dbReference type="InterPro" id="IPR013783">
    <property type="entry name" value="Ig-like_fold"/>
</dbReference>
<evidence type="ECO:0000256" key="1">
    <source>
        <dbReference type="ARBA" id="ARBA00000826"/>
    </source>
</evidence>
<dbReference type="InterPro" id="IPR006047">
    <property type="entry name" value="GH13_cat_dom"/>
</dbReference>
<dbReference type="PANTHER" id="PTHR43651">
    <property type="entry name" value="1,4-ALPHA-GLUCAN-BRANCHING ENZYME"/>
    <property type="match status" value="1"/>
</dbReference>
<keyword evidence="4" id="KW-0808">Transferase</keyword>
<evidence type="ECO:0000313" key="8">
    <source>
        <dbReference type="Proteomes" id="UP000547674"/>
    </source>
</evidence>
<dbReference type="InterPro" id="IPR017853">
    <property type="entry name" value="GH"/>
</dbReference>
<dbReference type="Pfam" id="PF00128">
    <property type="entry name" value="Alpha-amylase"/>
    <property type="match status" value="1"/>
</dbReference>
<comment type="similarity">
    <text evidence="2">Belongs to the glycosyl hydrolase 13 family. GlgB subfamily.</text>
</comment>
<dbReference type="GO" id="GO:0004553">
    <property type="term" value="F:hydrolase activity, hydrolyzing O-glycosyl compounds"/>
    <property type="evidence" value="ECO:0007669"/>
    <property type="project" value="InterPro"/>
</dbReference>
<gene>
    <name evidence="7" type="ORF">HKN21_02445</name>
</gene>
<feature type="signal peptide" evidence="5">
    <location>
        <begin position="1"/>
        <end position="31"/>
    </location>
</feature>
<dbReference type="Gene3D" id="2.60.40.4070">
    <property type="match status" value="1"/>
</dbReference>
<dbReference type="SUPFAM" id="SSF81296">
    <property type="entry name" value="E set domains"/>
    <property type="match status" value="2"/>
</dbReference>
<dbReference type="Pfam" id="PF18962">
    <property type="entry name" value="Por_Secre_tail"/>
    <property type="match status" value="1"/>
</dbReference>
<dbReference type="GO" id="GO:0005975">
    <property type="term" value="P:carbohydrate metabolic process"/>
    <property type="evidence" value="ECO:0007669"/>
    <property type="project" value="InterPro"/>
</dbReference>
<dbReference type="EMBL" id="JABDJR010000085">
    <property type="protein sequence ID" value="NNF05598.1"/>
    <property type="molecule type" value="Genomic_DNA"/>
</dbReference>
<dbReference type="InterPro" id="IPR004185">
    <property type="entry name" value="Glyco_hydro_13_lg-like_dom"/>
</dbReference>
<accession>A0A7Y2E5I5</accession>
<organism evidence="7 8">
    <name type="scientific">Eiseniibacteriota bacterium</name>
    <dbReference type="NCBI Taxonomy" id="2212470"/>
    <lineage>
        <taxon>Bacteria</taxon>
        <taxon>Candidatus Eiseniibacteriota</taxon>
    </lineage>
</organism>
<reference evidence="7 8" key="1">
    <citation type="submission" date="2020-03" db="EMBL/GenBank/DDBJ databases">
        <title>Metabolic flexibility allows generalist bacteria to become dominant in a frequently disturbed ecosystem.</title>
        <authorList>
            <person name="Chen Y.-J."/>
            <person name="Leung P.M."/>
            <person name="Bay S.K."/>
            <person name="Hugenholtz P."/>
            <person name="Kessler A.J."/>
            <person name="Shelley G."/>
            <person name="Waite D.W."/>
            <person name="Cook P.L."/>
            <person name="Greening C."/>
        </authorList>
    </citation>
    <scope>NUCLEOTIDE SEQUENCE [LARGE SCALE GENOMIC DNA]</scope>
    <source>
        <strain evidence="7">SS_bin_28</strain>
    </source>
</reference>
<comment type="catalytic activity">
    <reaction evidence="1">
        <text>Transfers a segment of a (1-&gt;4)-alpha-D-glucan chain to a primary hydroxy group in a similar glucan chain.</text>
        <dbReference type="EC" id="2.4.1.18"/>
    </reaction>
</comment>
<protein>
    <recommendedName>
        <fullName evidence="3">1,4-alpha-glucan branching enzyme</fullName>
        <ecNumber evidence="3">2.4.1.18</ecNumber>
    </recommendedName>
</protein>
<evidence type="ECO:0000256" key="4">
    <source>
        <dbReference type="ARBA" id="ARBA00022679"/>
    </source>
</evidence>
<dbReference type="InterPro" id="IPR026444">
    <property type="entry name" value="Secre_tail"/>
</dbReference>
<dbReference type="CDD" id="cd02857">
    <property type="entry name" value="E_set_CDase_PDE_N"/>
    <property type="match status" value="1"/>
</dbReference>
<dbReference type="NCBIfam" id="TIGR04183">
    <property type="entry name" value="Por_Secre_tail"/>
    <property type="match status" value="1"/>
</dbReference>
<evidence type="ECO:0000259" key="6">
    <source>
        <dbReference type="SMART" id="SM00642"/>
    </source>
</evidence>
<feature type="domain" description="Glycosyl hydrolase family 13 catalytic" evidence="6">
    <location>
        <begin position="262"/>
        <end position="616"/>
    </location>
</feature>
<dbReference type="Gene3D" id="3.20.20.80">
    <property type="entry name" value="Glycosidases"/>
    <property type="match status" value="1"/>
</dbReference>
<proteinExistence type="inferred from homology"/>
<dbReference type="Pfam" id="PF02922">
    <property type="entry name" value="CBM_48"/>
    <property type="match status" value="1"/>
</dbReference>
<dbReference type="InterPro" id="IPR004193">
    <property type="entry name" value="Glyco_hydro_13_N"/>
</dbReference>